<dbReference type="Pfam" id="PF03810">
    <property type="entry name" value="IBN_N"/>
    <property type="match status" value="1"/>
</dbReference>
<dbReference type="GO" id="GO:0061608">
    <property type="term" value="F:nuclear import signal receptor activity"/>
    <property type="evidence" value="ECO:0007669"/>
    <property type="project" value="EnsemblFungi"/>
</dbReference>
<comment type="subcellular location">
    <subcellularLocation>
        <location evidence="2">Cytoplasm</location>
    </subcellularLocation>
    <subcellularLocation>
        <location evidence="1">Nucleus</location>
    </subcellularLocation>
</comment>
<keyword evidence="6" id="KW-0539">Nucleus</keyword>
<evidence type="ECO:0000256" key="5">
    <source>
        <dbReference type="ARBA" id="ARBA00022927"/>
    </source>
</evidence>
<dbReference type="STRING" id="869754.A0A1A0HFX3"/>
<gene>
    <name evidence="8" type="ORF">METBIDRAFT_29599</name>
</gene>
<sequence>MDAHTLLQCFAGTLEPSQAVRLQAEQQLRQQALSPGFLGACLDVIAASGESPGLQKAAAVYFKNRVVRHWTDAGAPIDSGEKPVVLDRFVGVLAGVKATAQTQLLPVFRTLVAAEYPRNWPRVLAEVGALLQQHDDVAAVRTGAMCFAELCRSYRWTENREREAELDPIISQVFPHLLAVGDAVLLLDVSELTAAIVKHILKAYKFVTYFDMPRVLQLKDALAAWGDFHCRVACLDAPAYLRAAALDLERAQTQLARCHKWAVANMERLFRRYASRGLSLKRDMAGFRRVFVADFIPHVVAIYLDLLGGWCRGERWLSSAAVYHVLDFLSHCVTQKEAWRLLEPCFEDIVAHFVLPVLCPSAATLELFDVDPADYINSKLDNFDDLEPDVAALGLLVTLVLKRKKTTAAPIVALAVRQLAALKAAPAGLENARHTDGALRLVGGISHVLTAAGSPYLAQMEAFMAEFVLPHLDSAHDFLRARALDVCAKLADVSLQDPATVQALYRGILRAFTAGAGDAVCLPVLLQSALAVQAYLPQQLFREALAPLILPAMAKLLELSNEIDNEAVSVVMQECVESFAPQLQPFGIDLMASLVAQFLRLAAEIKDAAAVEPDDYDADHSDALSDKITAALGLLNTMITVLLSFENSHDVCVQLEQAFAPVIEYVLVHQLDDFIAEIGELIENSIFLLRAVTPLMWSHFPRLVDLFLQGVAVMYAEDMVPCLKNYMVFGAAALAHSPPLTAKFMLLIALISSGDDGSPDYTETALACDLGQTLVLALQQASPPVIAELCRTLLPVLAPGNDDPAHRNDSLRISLVDFLIACLMYDCPTTVRMLQESQYLDAFFDLWLGLVPQPKRVYDVKLFILGFMRISNSPDVAAAAPSLTSRVGPSLAALFKELPKALKNLDKQRAEFNENDFVHDDAFGADFADFDDNDALDSDNADAGDAGDAGIDNYRAFLDHETNKLMGSGFEDDDQIIEDVLGATPLDNVDPVVVFRDFATSLQENNPPLYAAIFDNISDSDRQVLVDVFKTQ</sequence>
<accession>A0A1A0HFX3</accession>
<evidence type="ECO:0000256" key="4">
    <source>
        <dbReference type="ARBA" id="ARBA00022490"/>
    </source>
</evidence>
<dbReference type="SMART" id="SM00913">
    <property type="entry name" value="IBN_N"/>
    <property type="match status" value="1"/>
</dbReference>
<dbReference type="GO" id="GO:0005635">
    <property type="term" value="C:nuclear envelope"/>
    <property type="evidence" value="ECO:0007669"/>
    <property type="project" value="TreeGrafter"/>
</dbReference>
<dbReference type="GO" id="GO:0005829">
    <property type="term" value="C:cytosol"/>
    <property type="evidence" value="ECO:0007669"/>
    <property type="project" value="TreeGrafter"/>
</dbReference>
<evidence type="ECO:0000256" key="3">
    <source>
        <dbReference type="ARBA" id="ARBA00022448"/>
    </source>
</evidence>
<evidence type="ECO:0000256" key="2">
    <source>
        <dbReference type="ARBA" id="ARBA00004496"/>
    </source>
</evidence>
<dbReference type="InterPro" id="IPR016024">
    <property type="entry name" value="ARM-type_fold"/>
</dbReference>
<dbReference type="Proteomes" id="UP000092555">
    <property type="component" value="Unassembled WGS sequence"/>
</dbReference>
<dbReference type="PANTHER" id="PTHR10997:SF18">
    <property type="entry name" value="D-IMPORTIN 7_RANBP7"/>
    <property type="match status" value="1"/>
</dbReference>
<dbReference type="GO" id="GO:0031267">
    <property type="term" value="F:small GTPase binding"/>
    <property type="evidence" value="ECO:0007669"/>
    <property type="project" value="InterPro"/>
</dbReference>
<name>A0A1A0HFX3_9ASCO</name>
<dbReference type="SUPFAM" id="SSF48371">
    <property type="entry name" value="ARM repeat"/>
    <property type="match status" value="1"/>
</dbReference>
<dbReference type="GO" id="GO:0006606">
    <property type="term" value="P:protein import into nucleus"/>
    <property type="evidence" value="ECO:0007669"/>
    <property type="project" value="EnsemblFungi"/>
</dbReference>
<dbReference type="OrthoDB" id="760868at2759"/>
<proteinExistence type="predicted"/>
<comment type="caution">
    <text evidence="8">The sequence shown here is derived from an EMBL/GenBank/DDBJ whole genome shotgun (WGS) entry which is preliminary data.</text>
</comment>
<keyword evidence="3" id="KW-0813">Transport</keyword>
<keyword evidence="9" id="KW-1185">Reference proteome</keyword>
<keyword evidence="5" id="KW-0653">Protein transport</keyword>
<reference evidence="8 9" key="1">
    <citation type="submission" date="2016-05" db="EMBL/GenBank/DDBJ databases">
        <title>Comparative genomics of biotechnologically important yeasts.</title>
        <authorList>
            <consortium name="DOE Joint Genome Institute"/>
            <person name="Riley R."/>
            <person name="Haridas S."/>
            <person name="Wolfe K.H."/>
            <person name="Lopes M.R."/>
            <person name="Hittinger C.T."/>
            <person name="Goker M."/>
            <person name="Salamov A."/>
            <person name="Wisecaver J."/>
            <person name="Long T.M."/>
            <person name="Aerts A.L."/>
            <person name="Barry K."/>
            <person name="Choi C."/>
            <person name="Clum A."/>
            <person name="Coughlan A.Y."/>
            <person name="Deshpande S."/>
            <person name="Douglass A.P."/>
            <person name="Hanson S.J."/>
            <person name="Klenk H.-P."/>
            <person name="LaButti K."/>
            <person name="Lapidus A."/>
            <person name="Lindquist E."/>
            <person name="Lipzen A."/>
            <person name="Meier-kolthoff J.P."/>
            <person name="Ohm R.A."/>
            <person name="Otillar R.P."/>
            <person name="Pangilinan J."/>
            <person name="Peng Y."/>
            <person name="Rokas A."/>
            <person name="Rosa C.A."/>
            <person name="Scheuner C."/>
            <person name="Sibirny A.A."/>
            <person name="Slot J.C."/>
            <person name="Stielow J.B."/>
            <person name="Sun H."/>
            <person name="Kurtzman C.P."/>
            <person name="Blackwell M."/>
            <person name="Grigoriev I.V."/>
            <person name="Jeffries T.W."/>
        </authorList>
    </citation>
    <scope>NUCLEOTIDE SEQUENCE [LARGE SCALE GENOMIC DNA]</scope>
    <source>
        <strain evidence="8 9">NRRL YB-4993</strain>
    </source>
</reference>
<dbReference type="InterPro" id="IPR001494">
    <property type="entry name" value="Importin-beta_N"/>
</dbReference>
<dbReference type="PANTHER" id="PTHR10997">
    <property type="entry name" value="IMPORTIN-7, 8, 11"/>
    <property type="match status" value="1"/>
</dbReference>
<dbReference type="Gene3D" id="1.25.10.10">
    <property type="entry name" value="Leucine-rich Repeat Variant"/>
    <property type="match status" value="1"/>
</dbReference>
<keyword evidence="4" id="KW-0963">Cytoplasm</keyword>
<evidence type="ECO:0000313" key="8">
    <source>
        <dbReference type="EMBL" id="OBA23059.1"/>
    </source>
</evidence>
<evidence type="ECO:0000256" key="6">
    <source>
        <dbReference type="ARBA" id="ARBA00023242"/>
    </source>
</evidence>
<dbReference type="PROSITE" id="PS50166">
    <property type="entry name" value="IMPORTIN_B_NT"/>
    <property type="match status" value="1"/>
</dbReference>
<evidence type="ECO:0000256" key="1">
    <source>
        <dbReference type="ARBA" id="ARBA00004123"/>
    </source>
</evidence>
<organism evidence="8 9">
    <name type="scientific">Metschnikowia bicuspidata var. bicuspidata NRRL YB-4993</name>
    <dbReference type="NCBI Taxonomy" id="869754"/>
    <lineage>
        <taxon>Eukaryota</taxon>
        <taxon>Fungi</taxon>
        <taxon>Dikarya</taxon>
        <taxon>Ascomycota</taxon>
        <taxon>Saccharomycotina</taxon>
        <taxon>Pichiomycetes</taxon>
        <taxon>Metschnikowiaceae</taxon>
        <taxon>Metschnikowia</taxon>
    </lineage>
</organism>
<protein>
    <submittedName>
        <fullName evidence="8">ARM repeat-containing protein</fullName>
    </submittedName>
</protein>
<dbReference type="RefSeq" id="XP_018713540.1">
    <property type="nucleotide sequence ID" value="XM_018855445.1"/>
</dbReference>
<dbReference type="GeneID" id="30028421"/>
<evidence type="ECO:0000259" key="7">
    <source>
        <dbReference type="PROSITE" id="PS50166"/>
    </source>
</evidence>
<dbReference type="InterPro" id="IPR011989">
    <property type="entry name" value="ARM-like"/>
</dbReference>
<dbReference type="AlphaFoldDB" id="A0A1A0HFX3"/>
<evidence type="ECO:0000313" key="9">
    <source>
        <dbReference type="Proteomes" id="UP000092555"/>
    </source>
</evidence>
<feature type="domain" description="Importin N-terminal" evidence="7">
    <location>
        <begin position="24"/>
        <end position="95"/>
    </location>
</feature>
<dbReference type="EMBL" id="LXTC01000001">
    <property type="protein sequence ID" value="OBA23059.1"/>
    <property type="molecule type" value="Genomic_DNA"/>
</dbReference>